<keyword evidence="4" id="KW-1185">Reference proteome</keyword>
<reference evidence="1 3" key="1">
    <citation type="journal article" date="2014" name="ISME J.">
        <title>Trehalose/2-sulfotrehalose biosynthesis and glycine-betaine uptake are widely spread mechanisms for osmoadaptation in the Halobacteriales.</title>
        <authorList>
            <person name="Youssef N.H."/>
            <person name="Savage-Ashlock K.N."/>
            <person name="McCully A.L."/>
            <person name="Luedtke B."/>
            <person name="Shaw E.I."/>
            <person name="Hoff W.D."/>
            <person name="Elshahed M.S."/>
        </authorList>
    </citation>
    <scope>NUCLEOTIDE SEQUENCE [LARGE SCALE GENOMIC DNA]</scope>
    <source>
        <strain evidence="1 3">DX253</strain>
    </source>
</reference>
<protein>
    <recommendedName>
        <fullName evidence="5">Ester cyclase</fullName>
    </recommendedName>
</protein>
<dbReference type="RefSeq" id="WP_007981942.1">
    <property type="nucleotide sequence ID" value="NZ_AEMG01000019.1"/>
</dbReference>
<dbReference type="EMBL" id="FRAN01000001">
    <property type="protein sequence ID" value="SHK26524.1"/>
    <property type="molecule type" value="Genomic_DNA"/>
</dbReference>
<sequence>MEDVDENKEVVNRLINEFVNEGNEAVADELLAADYVRYDPDAPSGTQDADEFKAMIRTFGEAFPDAEVKIEEMIGEGDLVVFRGTETGTHEGEFVGHEPTGETFEITGLAMHRVRDGQITETWANWDMLGMMQQLGIVPTPDELTELSD</sequence>
<dbReference type="GO" id="GO:0030638">
    <property type="term" value="P:polyketide metabolic process"/>
    <property type="evidence" value="ECO:0007669"/>
    <property type="project" value="InterPro"/>
</dbReference>
<dbReference type="Proteomes" id="UP000184203">
    <property type="component" value="Unassembled WGS sequence"/>
</dbReference>
<dbReference type="Pfam" id="PF07366">
    <property type="entry name" value="SnoaL"/>
    <property type="match status" value="1"/>
</dbReference>
<dbReference type="eggNOG" id="arCOG06513">
    <property type="taxonomic scope" value="Archaea"/>
</dbReference>
<reference evidence="4" key="3">
    <citation type="submission" date="2016-11" db="EMBL/GenBank/DDBJ databases">
        <authorList>
            <person name="Varghese N."/>
            <person name="Submissions S."/>
        </authorList>
    </citation>
    <scope>NUCLEOTIDE SEQUENCE [LARGE SCALE GENOMIC DNA]</scope>
    <source>
        <strain evidence="4">DX253</strain>
    </source>
</reference>
<evidence type="ECO:0000313" key="3">
    <source>
        <dbReference type="Proteomes" id="UP000003751"/>
    </source>
</evidence>
<dbReference type="STRING" id="797209.GCA_000376445_02973"/>
<dbReference type="SUPFAM" id="SSF54427">
    <property type="entry name" value="NTF2-like"/>
    <property type="match status" value="1"/>
</dbReference>
<dbReference type="AlphaFoldDB" id="E7QXC9"/>
<dbReference type="PANTHER" id="PTHR38436:SF1">
    <property type="entry name" value="ESTER CYCLASE"/>
    <property type="match status" value="1"/>
</dbReference>
<dbReference type="InterPro" id="IPR009959">
    <property type="entry name" value="Cyclase_SnoaL-like"/>
</dbReference>
<organism evidence="1 3">
    <name type="scientific">Haladaptatus paucihalophilus DX253</name>
    <dbReference type="NCBI Taxonomy" id="797209"/>
    <lineage>
        <taxon>Archaea</taxon>
        <taxon>Methanobacteriati</taxon>
        <taxon>Methanobacteriota</taxon>
        <taxon>Stenosarchaea group</taxon>
        <taxon>Halobacteria</taxon>
        <taxon>Halobacteriales</taxon>
        <taxon>Haladaptataceae</taxon>
        <taxon>Haladaptatus</taxon>
    </lineage>
</organism>
<evidence type="ECO:0000313" key="1">
    <source>
        <dbReference type="EMBL" id="EFW90932.1"/>
    </source>
</evidence>
<name>E7QXC9_HALPU</name>
<dbReference type="OrthoDB" id="8685at2157"/>
<evidence type="ECO:0000313" key="4">
    <source>
        <dbReference type="Proteomes" id="UP000184203"/>
    </source>
</evidence>
<dbReference type="Gene3D" id="3.10.450.50">
    <property type="match status" value="1"/>
</dbReference>
<evidence type="ECO:0000313" key="2">
    <source>
        <dbReference type="EMBL" id="SHK26524.1"/>
    </source>
</evidence>
<dbReference type="PANTHER" id="PTHR38436">
    <property type="entry name" value="POLYKETIDE CYCLASE SNOAL-LIKE DOMAIN"/>
    <property type="match status" value="1"/>
</dbReference>
<accession>E7QXC9</accession>
<reference evidence="2" key="2">
    <citation type="submission" date="2016-11" db="EMBL/GenBank/DDBJ databases">
        <authorList>
            <person name="Jaros S."/>
            <person name="Januszkiewicz K."/>
            <person name="Wedrychowicz H."/>
        </authorList>
    </citation>
    <scope>NUCLEOTIDE SEQUENCE [LARGE SCALE GENOMIC DNA]</scope>
    <source>
        <strain evidence="2">DX253</strain>
    </source>
</reference>
<dbReference type="InterPro" id="IPR032710">
    <property type="entry name" value="NTF2-like_dom_sf"/>
</dbReference>
<evidence type="ECO:0008006" key="5">
    <source>
        <dbReference type="Google" id="ProtNLM"/>
    </source>
</evidence>
<dbReference type="PATRIC" id="fig|797209.4.peg.3395"/>
<gene>
    <name evidence="2" type="ORF">SAMN05444342_1147</name>
    <name evidence="1" type="ORF">ZOD2009_17338</name>
</gene>
<dbReference type="EMBL" id="AEMG01000019">
    <property type="protein sequence ID" value="EFW90932.1"/>
    <property type="molecule type" value="Genomic_DNA"/>
</dbReference>
<proteinExistence type="predicted"/>
<dbReference type="Proteomes" id="UP000003751">
    <property type="component" value="Unassembled WGS sequence"/>
</dbReference>